<dbReference type="OrthoDB" id="4219687at2"/>
<gene>
    <name evidence="1" type="ORF">ACH46_10580</name>
</gene>
<dbReference type="PATRIC" id="fig|1136941.3.peg.2151"/>
<sequence>MVDSERGRRRKYCKRSCRQRAYEQRTLVEGTSIPADAIILSPAEAEDLGDRMYLLRCAAEDLSTAIGERADQESLTRLAEELLTLAHEAERLR</sequence>
<proteinExistence type="predicted"/>
<name>A0A0N7FUN6_9ACTN</name>
<dbReference type="Proteomes" id="UP000063789">
    <property type="component" value="Chromosome"/>
</dbReference>
<dbReference type="RefSeq" id="WP_062392861.1">
    <property type="nucleotide sequence ID" value="NZ_CP011853.1"/>
</dbReference>
<organism evidence="1 2">
    <name type="scientific">Gordonia phthalatica</name>
    <dbReference type="NCBI Taxonomy" id="1136941"/>
    <lineage>
        <taxon>Bacteria</taxon>
        <taxon>Bacillati</taxon>
        <taxon>Actinomycetota</taxon>
        <taxon>Actinomycetes</taxon>
        <taxon>Mycobacteriales</taxon>
        <taxon>Gordoniaceae</taxon>
        <taxon>Gordonia</taxon>
    </lineage>
</organism>
<dbReference type="EMBL" id="CP011853">
    <property type="protein sequence ID" value="ALG84863.1"/>
    <property type="molecule type" value="Genomic_DNA"/>
</dbReference>
<evidence type="ECO:0000313" key="1">
    <source>
        <dbReference type="EMBL" id="ALG84863.1"/>
    </source>
</evidence>
<reference evidence="1 2" key="2">
    <citation type="journal article" date="2017" name="Int. J. Syst. Evol. Microbiol.">
        <title>Gordonia phthalatica sp. nov., a di-n-butyl phthalate-degrading bacterium isolated from activated sludge.</title>
        <authorList>
            <person name="Jin D."/>
            <person name="Kong X."/>
            <person name="Jia M."/>
            <person name="Yu X."/>
            <person name="Wang X."/>
            <person name="Zhuang X."/>
            <person name="Deng Y."/>
            <person name="Bai Z."/>
        </authorList>
    </citation>
    <scope>NUCLEOTIDE SEQUENCE [LARGE SCALE GENOMIC DNA]</scope>
    <source>
        <strain evidence="1 2">QH-11</strain>
    </source>
</reference>
<dbReference type="STRING" id="1136941.ACH46_10580"/>
<protein>
    <submittedName>
        <fullName evidence="1">Uncharacterized protein</fullName>
    </submittedName>
</protein>
<dbReference type="AlphaFoldDB" id="A0A0N7FUN6"/>
<keyword evidence="2" id="KW-1185">Reference proteome</keyword>
<evidence type="ECO:0000313" key="2">
    <source>
        <dbReference type="Proteomes" id="UP000063789"/>
    </source>
</evidence>
<reference evidence="2" key="1">
    <citation type="submission" date="2015-06" db="EMBL/GenBank/DDBJ databases">
        <title>Complete genome sequence and metabolic analysis of phthalate degradation pathway in Gordonia sp. QH-11.</title>
        <authorList>
            <person name="Jin D."/>
            <person name="Kong X."/>
            <person name="Bai Z."/>
        </authorList>
    </citation>
    <scope>NUCLEOTIDE SEQUENCE [LARGE SCALE GENOMIC DNA]</scope>
    <source>
        <strain evidence="2">QH-11</strain>
    </source>
</reference>
<accession>A0A0N7FUN6</accession>
<dbReference type="KEGG" id="goq:ACH46_10580"/>